<feature type="transmembrane region" description="Helical" evidence="1">
    <location>
        <begin position="31"/>
        <end position="52"/>
    </location>
</feature>
<dbReference type="PANTHER" id="PTHR43185:SF1">
    <property type="entry name" value="FE(2+) TRANSPORTER FEOB"/>
    <property type="match status" value="1"/>
</dbReference>
<reference evidence="2" key="1">
    <citation type="journal article" date="2014" name="Front. Microbiol.">
        <title>High frequency of phylogenetically diverse reductive dehalogenase-homologous genes in deep subseafloor sedimentary metagenomes.</title>
        <authorList>
            <person name="Kawai M."/>
            <person name="Futagami T."/>
            <person name="Toyoda A."/>
            <person name="Takaki Y."/>
            <person name="Nishi S."/>
            <person name="Hori S."/>
            <person name="Arai W."/>
            <person name="Tsubouchi T."/>
            <person name="Morono Y."/>
            <person name="Uchiyama I."/>
            <person name="Ito T."/>
            <person name="Fujiyama A."/>
            <person name="Inagaki F."/>
            <person name="Takami H."/>
        </authorList>
    </citation>
    <scope>NUCLEOTIDE SEQUENCE</scope>
    <source>
        <strain evidence="2">Expedition CK06-06</strain>
    </source>
</reference>
<dbReference type="EMBL" id="BARS01046207">
    <property type="protein sequence ID" value="GAG40650.1"/>
    <property type="molecule type" value="Genomic_DNA"/>
</dbReference>
<dbReference type="AlphaFoldDB" id="X0XC42"/>
<keyword evidence="1" id="KW-1133">Transmembrane helix</keyword>
<keyword evidence="1" id="KW-0812">Transmembrane</keyword>
<evidence type="ECO:0000256" key="1">
    <source>
        <dbReference type="SAM" id="Phobius"/>
    </source>
</evidence>
<gene>
    <name evidence="2" type="ORF">S01H1_69577</name>
</gene>
<dbReference type="InterPro" id="IPR050860">
    <property type="entry name" value="FeoB_GTPase"/>
</dbReference>
<accession>X0XC42</accession>
<dbReference type="GO" id="GO:0015093">
    <property type="term" value="F:ferrous iron transmembrane transporter activity"/>
    <property type="evidence" value="ECO:0007669"/>
    <property type="project" value="TreeGrafter"/>
</dbReference>
<comment type="caution">
    <text evidence="2">The sequence shown here is derived from an EMBL/GenBank/DDBJ whole genome shotgun (WGS) entry which is preliminary data.</text>
</comment>
<feature type="non-terminal residue" evidence="2">
    <location>
        <position position="1"/>
    </location>
</feature>
<protein>
    <submittedName>
        <fullName evidence="2">Uncharacterized protein</fullName>
    </submittedName>
</protein>
<sequence>VAQMGIVYSVGEADEESDPLRKRLRANYTPLQAFCIMLFCLISAPCMATIAVTKRESNSWEWALSQLGGLTVLAYVVTTIVYQVGSVFTVGAS</sequence>
<name>X0XC42_9ZZZZ</name>
<keyword evidence="1" id="KW-0472">Membrane</keyword>
<organism evidence="2">
    <name type="scientific">marine sediment metagenome</name>
    <dbReference type="NCBI Taxonomy" id="412755"/>
    <lineage>
        <taxon>unclassified sequences</taxon>
        <taxon>metagenomes</taxon>
        <taxon>ecological metagenomes</taxon>
    </lineage>
</organism>
<proteinExistence type="predicted"/>
<evidence type="ECO:0000313" key="2">
    <source>
        <dbReference type="EMBL" id="GAG40650.1"/>
    </source>
</evidence>
<feature type="transmembrane region" description="Helical" evidence="1">
    <location>
        <begin position="72"/>
        <end position="92"/>
    </location>
</feature>
<dbReference type="PANTHER" id="PTHR43185">
    <property type="entry name" value="FERROUS IRON TRANSPORT PROTEIN B"/>
    <property type="match status" value="1"/>
</dbReference>
<dbReference type="GO" id="GO:0005886">
    <property type="term" value="C:plasma membrane"/>
    <property type="evidence" value="ECO:0007669"/>
    <property type="project" value="TreeGrafter"/>
</dbReference>